<keyword evidence="3" id="KW-1185">Reference proteome</keyword>
<protein>
    <submittedName>
        <fullName evidence="2">Uncharacterized protein</fullName>
    </submittedName>
</protein>
<sequence>MNIVRSVKRICAGALVVCVVAGVAAAQTPQEEYVSALTNMAAHPEGMYTLHLDTTIPFLMNARANQTLSIQTRPFAVKGHTDVQSQGVQPVAMRADVYARQEGDAVDVYHRENEGEWIRDSVKLNDSVPIENKMTATPKIDTTYFQGVRKTGADTYVLTVDPSKLNIDAILVRLNSVPTAKAYNSQELKTITGVLQALKESGPIDITTYIDKSSNKIRHAEVPLTGQLRSLMKYGVMSVDVLTPAERLIADQVTDYSSVILTVDYAPLPDNVDLQVPDYVKKSAADRFKDAIKTGQCEPSTR</sequence>
<dbReference type="RefSeq" id="WP_006941295.1">
    <property type="nucleotide sequence ID" value="NZ_GL538185.1"/>
</dbReference>
<dbReference type="HOGENOM" id="CLU_982823_0_0_9"/>
<evidence type="ECO:0000256" key="1">
    <source>
        <dbReference type="SAM" id="SignalP"/>
    </source>
</evidence>
<evidence type="ECO:0000313" key="2">
    <source>
        <dbReference type="EMBL" id="EFQ04713.1"/>
    </source>
</evidence>
<evidence type="ECO:0000313" key="3">
    <source>
        <dbReference type="Proteomes" id="UP000003195"/>
    </source>
</evidence>
<keyword evidence="1" id="KW-0732">Signal</keyword>
<comment type="caution">
    <text evidence="2">The sequence shown here is derived from an EMBL/GenBank/DDBJ whole genome shotgun (WGS) entry which is preliminary data.</text>
</comment>
<accession>E2ZAK2</accession>
<proteinExistence type="predicted"/>
<name>E2ZAK2_9FIRM</name>
<dbReference type="OrthoDB" id="1624648at2"/>
<dbReference type="AlphaFoldDB" id="E2ZAK2"/>
<feature type="signal peptide" evidence="1">
    <location>
        <begin position="1"/>
        <end position="26"/>
    </location>
</feature>
<reference evidence="2 3" key="1">
    <citation type="submission" date="2010-08" db="EMBL/GenBank/DDBJ databases">
        <authorList>
            <person name="Weinstock G."/>
            <person name="Sodergren E."/>
            <person name="Clifton S."/>
            <person name="Fulton L."/>
            <person name="Fulton B."/>
            <person name="Courtney L."/>
            <person name="Fronick C."/>
            <person name="Harrison M."/>
            <person name="Strong C."/>
            <person name="Farmer C."/>
            <person name="Delahaunty K."/>
            <person name="Markovic C."/>
            <person name="Hall O."/>
            <person name="Minx P."/>
            <person name="Tomlinson C."/>
            <person name="Mitreva M."/>
            <person name="Hou S."/>
            <person name="Chen J."/>
            <person name="Wollam A."/>
            <person name="Pepin K.H."/>
            <person name="Johnson M."/>
            <person name="Bhonagiri V."/>
            <person name="Zhang X."/>
            <person name="Suruliraj S."/>
            <person name="Warren W."/>
            <person name="Chinwalla A."/>
            <person name="Mardis E.R."/>
            <person name="Wilson R.K."/>
        </authorList>
    </citation>
    <scope>NUCLEOTIDE SEQUENCE [LARGE SCALE GENOMIC DNA]</scope>
    <source>
        <strain evidence="2 3">F0359</strain>
    </source>
</reference>
<organism evidence="2 3">
    <name type="scientific">Megasphaera micronuciformis F0359</name>
    <dbReference type="NCBI Taxonomy" id="706434"/>
    <lineage>
        <taxon>Bacteria</taxon>
        <taxon>Bacillati</taxon>
        <taxon>Bacillota</taxon>
        <taxon>Negativicutes</taxon>
        <taxon>Veillonellales</taxon>
        <taxon>Veillonellaceae</taxon>
        <taxon>Megasphaera</taxon>
    </lineage>
</organism>
<dbReference type="eggNOG" id="ENOG5033UGR">
    <property type="taxonomic scope" value="Bacteria"/>
</dbReference>
<gene>
    <name evidence="2" type="ORF">HMPREF9429_00465</name>
</gene>
<dbReference type="Proteomes" id="UP000003195">
    <property type="component" value="Unassembled WGS sequence"/>
</dbReference>
<dbReference type="EMBL" id="AECS01000011">
    <property type="protein sequence ID" value="EFQ04713.1"/>
    <property type="molecule type" value="Genomic_DNA"/>
</dbReference>
<feature type="chain" id="PRO_5003166809" evidence="1">
    <location>
        <begin position="27"/>
        <end position="302"/>
    </location>
</feature>
<dbReference type="STRING" id="706434.HMPREF9429_00465"/>